<dbReference type="EMBL" id="JAUTXU010000073">
    <property type="protein sequence ID" value="KAK3711901.1"/>
    <property type="molecule type" value="Genomic_DNA"/>
</dbReference>
<protein>
    <submittedName>
        <fullName evidence="1">Uncharacterized protein</fullName>
    </submittedName>
</protein>
<sequence length="256" mass="28658">MSSLDSLRSPSAYQFSETTTLADYPFSDQHHHRRSSGKASQVIAHPTQPSKQYEVFQPGHFQTSNFEIRQNGHNILTTKRRDRAGGFKSPHIHIMSLDGTILAACMLMSWSRTQQLYLGSDPDHADKSECTLMDCEGFTGLISFTGGKYKFVFRGQELAWTRTHSKALGASRWDDRTFKLVDQNTRQVLAVFRFNNAIFQHGKLAEIDYYVELEHQLELMSLAAILGIQLYIVKVKRACRGGAAGAGGILQGVGVE</sequence>
<keyword evidence="2" id="KW-1185">Reference proteome</keyword>
<reference evidence="1" key="1">
    <citation type="submission" date="2023-07" db="EMBL/GenBank/DDBJ databases">
        <title>Black Yeasts Isolated from many extreme environments.</title>
        <authorList>
            <person name="Coleine C."/>
            <person name="Stajich J.E."/>
            <person name="Selbmann L."/>
        </authorList>
    </citation>
    <scope>NUCLEOTIDE SEQUENCE</scope>
    <source>
        <strain evidence="1">CCFEE 5714</strain>
    </source>
</reference>
<evidence type="ECO:0000313" key="1">
    <source>
        <dbReference type="EMBL" id="KAK3711901.1"/>
    </source>
</evidence>
<proteinExistence type="predicted"/>
<organism evidence="1 2">
    <name type="scientific">Vermiconidia calcicola</name>
    <dbReference type="NCBI Taxonomy" id="1690605"/>
    <lineage>
        <taxon>Eukaryota</taxon>
        <taxon>Fungi</taxon>
        <taxon>Dikarya</taxon>
        <taxon>Ascomycota</taxon>
        <taxon>Pezizomycotina</taxon>
        <taxon>Dothideomycetes</taxon>
        <taxon>Dothideomycetidae</taxon>
        <taxon>Mycosphaerellales</taxon>
        <taxon>Extremaceae</taxon>
        <taxon>Vermiconidia</taxon>
    </lineage>
</organism>
<comment type="caution">
    <text evidence="1">The sequence shown here is derived from an EMBL/GenBank/DDBJ whole genome shotgun (WGS) entry which is preliminary data.</text>
</comment>
<accession>A0ACC3N8I7</accession>
<dbReference type="Proteomes" id="UP001281147">
    <property type="component" value="Unassembled WGS sequence"/>
</dbReference>
<gene>
    <name evidence="1" type="ORF">LTR37_009419</name>
</gene>
<evidence type="ECO:0000313" key="2">
    <source>
        <dbReference type="Proteomes" id="UP001281147"/>
    </source>
</evidence>
<name>A0ACC3N8I7_9PEZI</name>